<evidence type="ECO:0000259" key="4">
    <source>
        <dbReference type="Pfam" id="PF00561"/>
    </source>
</evidence>
<accession>A0ABU3GRE7</accession>
<dbReference type="InterPro" id="IPR000073">
    <property type="entry name" value="AB_hydrolase_1"/>
</dbReference>
<keyword evidence="6" id="KW-1185">Reference proteome</keyword>
<dbReference type="PANTHER" id="PTHR43798">
    <property type="entry name" value="MONOACYLGLYCEROL LIPASE"/>
    <property type="match status" value="1"/>
</dbReference>
<dbReference type="PRINTS" id="PR00793">
    <property type="entry name" value="PROAMNOPTASE"/>
</dbReference>
<reference evidence="6" key="1">
    <citation type="submission" date="2023-07" db="EMBL/GenBank/DDBJ databases">
        <title>Functional and genomic diversity of the sorghum phyllosphere microbiome.</title>
        <authorList>
            <person name="Shade A."/>
        </authorList>
    </citation>
    <scope>NUCLEOTIDE SEQUENCE [LARGE SCALE GENOMIC DNA]</scope>
    <source>
        <strain evidence="6">SORGH_AS_0422</strain>
    </source>
</reference>
<name>A0ABU3GRE7_9SPHI</name>
<dbReference type="InterPro" id="IPR002410">
    <property type="entry name" value="Peptidase_S33"/>
</dbReference>
<feature type="domain" description="AB hydrolase-1" evidence="4">
    <location>
        <begin position="102"/>
        <end position="352"/>
    </location>
</feature>
<keyword evidence="2 5" id="KW-0378">Hydrolase</keyword>
<feature type="region of interest" description="Disordered" evidence="3">
    <location>
        <begin position="1"/>
        <end position="24"/>
    </location>
</feature>
<dbReference type="RefSeq" id="WP_311948725.1">
    <property type="nucleotide sequence ID" value="NZ_JAVLVU010000001.1"/>
</dbReference>
<evidence type="ECO:0000256" key="2">
    <source>
        <dbReference type="ARBA" id="ARBA00022801"/>
    </source>
</evidence>
<evidence type="ECO:0000313" key="6">
    <source>
        <dbReference type="Proteomes" id="UP001258315"/>
    </source>
</evidence>
<dbReference type="InterPro" id="IPR050266">
    <property type="entry name" value="AB_hydrolase_sf"/>
</dbReference>
<dbReference type="SUPFAM" id="SSF53474">
    <property type="entry name" value="alpha/beta-Hydrolases"/>
    <property type="match status" value="1"/>
</dbReference>
<dbReference type="NCBIfam" id="TIGR01250">
    <property type="entry name" value="pro_imino_pep_2"/>
    <property type="match status" value="1"/>
</dbReference>
<evidence type="ECO:0000313" key="5">
    <source>
        <dbReference type="EMBL" id="MDT3402342.1"/>
    </source>
</evidence>
<dbReference type="EMBL" id="JAVLVU010000001">
    <property type="protein sequence ID" value="MDT3402342.1"/>
    <property type="molecule type" value="Genomic_DNA"/>
</dbReference>
<evidence type="ECO:0000256" key="1">
    <source>
        <dbReference type="ARBA" id="ARBA00010088"/>
    </source>
</evidence>
<protein>
    <submittedName>
        <fullName evidence="5">Proline iminopeptidase</fullName>
        <ecNumber evidence="5">3.4.11.5</ecNumber>
    </submittedName>
</protein>
<dbReference type="InterPro" id="IPR005945">
    <property type="entry name" value="Pro_imino_pep"/>
</dbReference>
<organism evidence="5 6">
    <name type="scientific">Mucilaginibacter terrae</name>
    <dbReference type="NCBI Taxonomy" id="1955052"/>
    <lineage>
        <taxon>Bacteria</taxon>
        <taxon>Pseudomonadati</taxon>
        <taxon>Bacteroidota</taxon>
        <taxon>Sphingobacteriia</taxon>
        <taxon>Sphingobacteriales</taxon>
        <taxon>Sphingobacteriaceae</taxon>
        <taxon>Mucilaginibacter</taxon>
    </lineage>
</organism>
<keyword evidence="5" id="KW-0645">Protease</keyword>
<dbReference type="PANTHER" id="PTHR43798:SF27">
    <property type="entry name" value="HYDROLASE ALPHA_BETA HYDROLASE FOLD FAMILY"/>
    <property type="match status" value="1"/>
</dbReference>
<dbReference type="Pfam" id="PF00561">
    <property type="entry name" value="Abhydrolase_1"/>
    <property type="match status" value="1"/>
</dbReference>
<sequence length="386" mass="43269">MNKQNFKRSMGSDTTGTRRRSGKKMTKTFKGINLLCCCLLMTTVSTASCSKEADIAANGRNDYFKPDSGVQTGGAKLIPVKTAKGTFNVWTKRVGNNPKIKVLILSGGPGASSEYLECMDSFFPREGIEYIYYDQLATGRSDNPKDTALFDLGRSVEEVEQVRKALNLNADNFYLYGHSWGGIAAMEYALKYQQNLKALIVSDMMSSAADYNRYANDVLAKQINPDVLKEIRAIEAKGDFENPRYMELLVPHFYAKFICRIPVEQWPEPLNRAFGKINHDFYTIMQGPSEFGLRGKLTGWDIKAKLPGITVPVLTIGARYDTMDPDHMKWIASQVKHGSFLYCPNGSHMCFYDDQQVYFQGLIQFIKAIDSGKQALSFNSSSTKAH</sequence>
<comment type="similarity">
    <text evidence="1">Belongs to the peptidase S33 family.</text>
</comment>
<dbReference type="Proteomes" id="UP001258315">
    <property type="component" value="Unassembled WGS sequence"/>
</dbReference>
<comment type="caution">
    <text evidence="5">The sequence shown here is derived from an EMBL/GenBank/DDBJ whole genome shotgun (WGS) entry which is preliminary data.</text>
</comment>
<gene>
    <name evidence="5" type="ORF">QE417_001414</name>
</gene>
<dbReference type="GO" id="GO:0004177">
    <property type="term" value="F:aminopeptidase activity"/>
    <property type="evidence" value="ECO:0007669"/>
    <property type="project" value="UniProtKB-KW"/>
</dbReference>
<dbReference type="InterPro" id="IPR029058">
    <property type="entry name" value="AB_hydrolase_fold"/>
</dbReference>
<keyword evidence="5" id="KW-0031">Aminopeptidase</keyword>
<proteinExistence type="inferred from homology"/>
<evidence type="ECO:0000256" key="3">
    <source>
        <dbReference type="SAM" id="MobiDB-lite"/>
    </source>
</evidence>
<dbReference type="EC" id="3.4.11.5" evidence="5"/>
<dbReference type="Gene3D" id="3.40.50.1820">
    <property type="entry name" value="alpha/beta hydrolase"/>
    <property type="match status" value="1"/>
</dbReference>